<evidence type="ECO:0008006" key="3">
    <source>
        <dbReference type="Google" id="ProtNLM"/>
    </source>
</evidence>
<organism evidence="1 2">
    <name type="scientific">Candolleomyces eurysporus</name>
    <dbReference type="NCBI Taxonomy" id="2828524"/>
    <lineage>
        <taxon>Eukaryota</taxon>
        <taxon>Fungi</taxon>
        <taxon>Dikarya</taxon>
        <taxon>Basidiomycota</taxon>
        <taxon>Agaricomycotina</taxon>
        <taxon>Agaricomycetes</taxon>
        <taxon>Agaricomycetidae</taxon>
        <taxon>Agaricales</taxon>
        <taxon>Agaricineae</taxon>
        <taxon>Psathyrellaceae</taxon>
        <taxon>Candolleomyces</taxon>
    </lineage>
</organism>
<dbReference type="Proteomes" id="UP001140091">
    <property type="component" value="Unassembled WGS sequence"/>
</dbReference>
<sequence length="411" mass="47773">MNTLIVRPFSHLRERVDLDLTTFPYAILIDGLDECQGEARQAELLAAIRLCLLATNLPFRIFLASRPEMAIRTALEPGGHLHRVANHLRLSDKYYAEKDMCRYLRRRFRALSPRVGNPQWFTEKDINVLAEAASGQFVYVATAYNYISQPRGSPADRLKIVLTWTPHEGQVARPFEALDRLYANILLAAKEAYEAVDTHRGRDFLMLFRTYQLNSTQELPWCATRQYDLALLSSLLGVEHNALKILISDLHSLVTLEGASLRRYHKSFYDFLDHESRSKNLFISCHRVLGYIERRRLSYIIKYPWELESDGWGTLGLFLLDAGFWMFSFEGDDLDHEIVEFTQKGGWNKIDKLLSLARQKSFQGLRDVHWSNLVWSLSRFAVDLNNRKPETAAILNKHVEKWLRDIEVWRL</sequence>
<reference evidence="1" key="1">
    <citation type="submission" date="2022-06" db="EMBL/GenBank/DDBJ databases">
        <title>Genome Sequence of Candolleomyces eurysporus.</title>
        <authorList>
            <person name="Buettner E."/>
        </authorList>
    </citation>
    <scope>NUCLEOTIDE SEQUENCE</scope>
    <source>
        <strain evidence="1">VTCC 930004</strain>
    </source>
</reference>
<protein>
    <recommendedName>
        <fullName evidence="3">NACHT domain-containing protein</fullName>
    </recommendedName>
</protein>
<evidence type="ECO:0000313" key="1">
    <source>
        <dbReference type="EMBL" id="KAJ2937079.1"/>
    </source>
</evidence>
<dbReference type="AlphaFoldDB" id="A0A9W8JQG7"/>
<dbReference type="OrthoDB" id="3001772at2759"/>
<name>A0A9W8JQG7_9AGAR</name>
<dbReference type="EMBL" id="JANBPK010000001">
    <property type="protein sequence ID" value="KAJ2937079.1"/>
    <property type="molecule type" value="Genomic_DNA"/>
</dbReference>
<evidence type="ECO:0000313" key="2">
    <source>
        <dbReference type="Proteomes" id="UP001140091"/>
    </source>
</evidence>
<dbReference type="PANTHER" id="PTHR10039">
    <property type="entry name" value="AMELOGENIN"/>
    <property type="match status" value="1"/>
</dbReference>
<feature type="non-terminal residue" evidence="1">
    <location>
        <position position="1"/>
    </location>
</feature>
<accession>A0A9W8JQG7</accession>
<proteinExistence type="predicted"/>
<keyword evidence="2" id="KW-1185">Reference proteome</keyword>
<comment type="caution">
    <text evidence="1">The sequence shown here is derived from an EMBL/GenBank/DDBJ whole genome shotgun (WGS) entry which is preliminary data.</text>
</comment>
<dbReference type="PANTHER" id="PTHR10039:SF14">
    <property type="entry name" value="NACHT DOMAIN-CONTAINING PROTEIN"/>
    <property type="match status" value="1"/>
</dbReference>
<gene>
    <name evidence="1" type="ORF">H1R20_g4</name>
</gene>